<gene>
    <name evidence="2" type="ORF">AB5L97_05465</name>
</gene>
<keyword evidence="1" id="KW-0732">Signal</keyword>
<feature type="chain" id="PRO_5044241553" description="Secreted protein" evidence="1">
    <location>
        <begin position="29"/>
        <end position="189"/>
    </location>
</feature>
<proteinExistence type="predicted"/>
<name>A0AB39L7Q2_9MICC</name>
<evidence type="ECO:0008006" key="3">
    <source>
        <dbReference type="Google" id="ProtNLM"/>
    </source>
</evidence>
<dbReference type="AlphaFoldDB" id="A0AB39L7Q2"/>
<dbReference type="KEGG" id="spue:AB5L97_05465"/>
<organism evidence="2">
    <name type="scientific">Sinomonas puerhi</name>
    <dbReference type="NCBI Taxonomy" id="3238584"/>
    <lineage>
        <taxon>Bacteria</taxon>
        <taxon>Bacillati</taxon>
        <taxon>Actinomycetota</taxon>
        <taxon>Actinomycetes</taxon>
        <taxon>Micrococcales</taxon>
        <taxon>Micrococcaceae</taxon>
        <taxon>Sinomonas</taxon>
    </lineage>
</organism>
<evidence type="ECO:0000313" key="2">
    <source>
        <dbReference type="EMBL" id="XDP46457.1"/>
    </source>
</evidence>
<sequence length="189" mass="18713">MRTRRLVAAAVSAAALMSSVLLAPAAQADDHGAPAPEGGATTVVLNPTLVPVLVNALKVRAIAPGELSAPAGVAQVAFPITDVEDGVIEHSGGLEFTPLGGGDLRLTRFDINLSTGLLDAKGVLNGNRLPGRVDLFALGAVRPINGHIPACAGTAAGLTLTSTAAQALGAPAFAGAFIGDACVVPGQDD</sequence>
<dbReference type="EMBL" id="CP163302">
    <property type="protein sequence ID" value="XDP46457.1"/>
    <property type="molecule type" value="Genomic_DNA"/>
</dbReference>
<reference evidence="2" key="1">
    <citation type="submission" date="2024-07" db="EMBL/GenBank/DDBJ databases">
        <authorList>
            <person name="fu j."/>
        </authorList>
    </citation>
    <scope>NUCLEOTIDE SEQUENCE</scope>
    <source>
        <strain evidence="2">P10A9</strain>
    </source>
</reference>
<protein>
    <recommendedName>
        <fullName evidence="3">Secreted protein</fullName>
    </recommendedName>
</protein>
<feature type="signal peptide" evidence="1">
    <location>
        <begin position="1"/>
        <end position="28"/>
    </location>
</feature>
<accession>A0AB39L7Q2</accession>
<evidence type="ECO:0000256" key="1">
    <source>
        <dbReference type="SAM" id="SignalP"/>
    </source>
</evidence>
<dbReference type="RefSeq" id="WP_369046772.1">
    <property type="nucleotide sequence ID" value="NZ_CP163302.1"/>
</dbReference>